<dbReference type="EMBL" id="FNAO01000009">
    <property type="protein sequence ID" value="SDE99732.1"/>
    <property type="molecule type" value="Genomic_DNA"/>
</dbReference>
<sequence>MFRIVPAIKGPIRPKIYKLYPDFGGIGRPYIRMEEFHIRGKIAVSEEKIIELVNNDLLIALPY</sequence>
<evidence type="ECO:0000313" key="2">
    <source>
        <dbReference type="Proteomes" id="UP000199109"/>
    </source>
</evidence>
<accession>A0A1G7HGY3</accession>
<evidence type="ECO:0000313" key="1">
    <source>
        <dbReference type="EMBL" id="SDE99732.1"/>
    </source>
</evidence>
<name>A0A1G7HGY3_9FLAO</name>
<protein>
    <submittedName>
        <fullName evidence="1">Uncharacterized protein</fullName>
    </submittedName>
</protein>
<organism evidence="1 2">
    <name type="scientific">Pricia antarctica</name>
    <dbReference type="NCBI Taxonomy" id="641691"/>
    <lineage>
        <taxon>Bacteria</taxon>
        <taxon>Pseudomonadati</taxon>
        <taxon>Bacteroidota</taxon>
        <taxon>Flavobacteriia</taxon>
        <taxon>Flavobacteriales</taxon>
        <taxon>Flavobacteriaceae</taxon>
        <taxon>Pricia</taxon>
    </lineage>
</organism>
<keyword evidence="2" id="KW-1185">Reference proteome</keyword>
<gene>
    <name evidence="1" type="ORF">SAMN05421636_109170</name>
</gene>
<dbReference type="Proteomes" id="UP000199109">
    <property type="component" value="Unassembled WGS sequence"/>
</dbReference>
<dbReference type="AlphaFoldDB" id="A0A1G7HGY3"/>
<proteinExistence type="predicted"/>
<reference evidence="1 2" key="1">
    <citation type="submission" date="2016-10" db="EMBL/GenBank/DDBJ databases">
        <authorList>
            <person name="de Groot N.N."/>
        </authorList>
    </citation>
    <scope>NUCLEOTIDE SEQUENCE [LARGE SCALE GENOMIC DNA]</scope>
    <source>
        <strain evidence="1 2">DSM 23421</strain>
    </source>
</reference>